<evidence type="ECO:0000313" key="2">
    <source>
        <dbReference type="EMBL" id="GAA2364461.1"/>
    </source>
</evidence>
<proteinExistence type="predicted"/>
<gene>
    <name evidence="2" type="ORF">GCM10010246_65740</name>
</gene>
<evidence type="ECO:0000313" key="3">
    <source>
        <dbReference type="Proteomes" id="UP001500253"/>
    </source>
</evidence>
<dbReference type="EMBL" id="BAAASD010000039">
    <property type="protein sequence ID" value="GAA2364461.1"/>
    <property type="molecule type" value="Genomic_DNA"/>
</dbReference>
<sequence>MLLGTPTKRLAQLARLRHAPKPPGPAFPDPDGEPLPEPDED</sequence>
<comment type="caution">
    <text evidence="2">The sequence shown here is derived from an EMBL/GenBank/DDBJ whole genome shotgun (WGS) entry which is preliminary data.</text>
</comment>
<organism evidence="2 3">
    <name type="scientific">Streptomyces cuspidosporus</name>
    <dbReference type="NCBI Taxonomy" id="66882"/>
    <lineage>
        <taxon>Bacteria</taxon>
        <taxon>Bacillati</taxon>
        <taxon>Actinomycetota</taxon>
        <taxon>Actinomycetes</taxon>
        <taxon>Kitasatosporales</taxon>
        <taxon>Streptomycetaceae</taxon>
        <taxon>Streptomyces</taxon>
    </lineage>
</organism>
<reference evidence="2 3" key="1">
    <citation type="journal article" date="2019" name="Int. J. Syst. Evol. Microbiol.">
        <title>The Global Catalogue of Microorganisms (GCM) 10K type strain sequencing project: providing services to taxonomists for standard genome sequencing and annotation.</title>
        <authorList>
            <consortium name="The Broad Institute Genomics Platform"/>
            <consortium name="The Broad Institute Genome Sequencing Center for Infectious Disease"/>
            <person name="Wu L."/>
            <person name="Ma J."/>
        </authorList>
    </citation>
    <scope>NUCLEOTIDE SEQUENCE [LARGE SCALE GENOMIC DNA]</scope>
    <source>
        <strain evidence="2 3">JCM 4316</strain>
    </source>
</reference>
<feature type="compositionally biased region" description="Acidic residues" evidence="1">
    <location>
        <begin position="30"/>
        <end position="41"/>
    </location>
</feature>
<keyword evidence="3" id="KW-1185">Reference proteome</keyword>
<dbReference type="Proteomes" id="UP001500253">
    <property type="component" value="Unassembled WGS sequence"/>
</dbReference>
<evidence type="ECO:0000256" key="1">
    <source>
        <dbReference type="SAM" id="MobiDB-lite"/>
    </source>
</evidence>
<accession>A0ABN3GYG3</accession>
<protein>
    <submittedName>
        <fullName evidence="2">Uncharacterized protein</fullName>
    </submittedName>
</protein>
<name>A0ABN3GYG3_9ACTN</name>
<feature type="region of interest" description="Disordered" evidence="1">
    <location>
        <begin position="17"/>
        <end position="41"/>
    </location>
</feature>